<evidence type="ECO:0000256" key="1">
    <source>
        <dbReference type="ARBA" id="ARBA00022729"/>
    </source>
</evidence>
<protein>
    <submittedName>
        <fullName evidence="4">DUF4352 domain-containing protein</fullName>
    </submittedName>
</protein>
<accession>A0A433XCK5</accession>
<organism evidence="4 5">
    <name type="scientific">Paenibacillus zeisoli</name>
    <dbReference type="NCBI Taxonomy" id="2496267"/>
    <lineage>
        <taxon>Bacteria</taxon>
        <taxon>Bacillati</taxon>
        <taxon>Bacillota</taxon>
        <taxon>Bacilli</taxon>
        <taxon>Bacillales</taxon>
        <taxon>Paenibacillaceae</taxon>
        <taxon>Paenibacillus</taxon>
    </lineage>
</organism>
<keyword evidence="2" id="KW-1133">Transmembrane helix</keyword>
<evidence type="ECO:0000259" key="3">
    <source>
        <dbReference type="Pfam" id="PF11611"/>
    </source>
</evidence>
<dbReference type="Pfam" id="PF11611">
    <property type="entry name" value="DUF4352"/>
    <property type="match status" value="1"/>
</dbReference>
<dbReference type="Proteomes" id="UP000272464">
    <property type="component" value="Unassembled WGS sequence"/>
</dbReference>
<keyword evidence="5" id="KW-1185">Reference proteome</keyword>
<keyword evidence="2" id="KW-0812">Transmembrane</keyword>
<dbReference type="AlphaFoldDB" id="A0A433XCK5"/>
<reference evidence="4 5" key="1">
    <citation type="submission" date="2018-12" db="EMBL/GenBank/DDBJ databases">
        <authorList>
            <person name="Sun L."/>
            <person name="Chen Z."/>
        </authorList>
    </citation>
    <scope>NUCLEOTIDE SEQUENCE [LARGE SCALE GENOMIC DNA]</scope>
    <source>
        <strain evidence="4 5">3-5-3</strain>
    </source>
</reference>
<dbReference type="EMBL" id="RZNX01000003">
    <property type="protein sequence ID" value="RUT31608.1"/>
    <property type="molecule type" value="Genomic_DNA"/>
</dbReference>
<feature type="domain" description="DUF4352" evidence="3">
    <location>
        <begin position="47"/>
        <end position="141"/>
    </location>
</feature>
<dbReference type="InterPro" id="IPR029050">
    <property type="entry name" value="Immunoprotect_excell_Ig-like"/>
</dbReference>
<feature type="transmembrane region" description="Helical" evidence="2">
    <location>
        <begin position="6"/>
        <end position="25"/>
    </location>
</feature>
<sequence>MMKRLFINTIIVLLIIPVILVIIWFSQRPLYIKDTPYDPNRIVEFGEEIINSPFKWTVNKATIKKQDSLYKYISVNISVLNFDKDPLHVDANSFVLRDSGKREYTPVSINKLIQSLSHNENVTENIDFKVPNKAKELKLLVKLWGPWTVDLILE</sequence>
<name>A0A433XCK5_9BACL</name>
<comment type="caution">
    <text evidence="4">The sequence shown here is derived from an EMBL/GenBank/DDBJ whole genome shotgun (WGS) entry which is preliminary data.</text>
</comment>
<dbReference type="Gene3D" id="2.60.40.1240">
    <property type="match status" value="1"/>
</dbReference>
<gene>
    <name evidence="4" type="ORF">EJP77_09435</name>
</gene>
<keyword evidence="1" id="KW-0732">Signal</keyword>
<dbReference type="InterPro" id="IPR029051">
    <property type="entry name" value="DUF4352"/>
</dbReference>
<keyword evidence="2" id="KW-0472">Membrane</keyword>
<dbReference type="OrthoDB" id="2056845at2"/>
<evidence type="ECO:0000313" key="4">
    <source>
        <dbReference type="EMBL" id="RUT31608.1"/>
    </source>
</evidence>
<proteinExistence type="predicted"/>
<evidence type="ECO:0000256" key="2">
    <source>
        <dbReference type="SAM" id="Phobius"/>
    </source>
</evidence>
<evidence type="ECO:0000313" key="5">
    <source>
        <dbReference type="Proteomes" id="UP000272464"/>
    </source>
</evidence>